<reference evidence="1 2" key="1">
    <citation type="submission" date="2021-03" db="EMBL/GenBank/DDBJ databases">
        <title>Enterococcal diversity collection.</title>
        <authorList>
            <person name="Gilmore M.S."/>
            <person name="Schwartzman J."/>
            <person name="Van Tyne D."/>
            <person name="Martin M."/>
            <person name="Earl A.M."/>
            <person name="Manson A.L."/>
            <person name="Straub T."/>
            <person name="Salamzade R."/>
            <person name="Saavedra J."/>
            <person name="Lebreton F."/>
            <person name="Prichula J."/>
            <person name="Schaufler K."/>
            <person name="Gaca A."/>
            <person name="Sgardioli B."/>
            <person name="Wagenaar J."/>
            <person name="Strong T."/>
        </authorList>
    </citation>
    <scope>NUCLEOTIDE SEQUENCE [LARGE SCALE GENOMIC DNA]</scope>
    <source>
        <strain evidence="1 2">669A</strain>
    </source>
</reference>
<organism evidence="1 2">
    <name type="scientific">Candidatus Enterococcus moelleringii</name>
    <dbReference type="NCBI Taxonomy" id="2815325"/>
    <lineage>
        <taxon>Bacteria</taxon>
        <taxon>Bacillati</taxon>
        <taxon>Bacillota</taxon>
        <taxon>Bacilli</taxon>
        <taxon>Lactobacillales</taxon>
        <taxon>Enterococcaceae</taxon>
        <taxon>Enterococcus</taxon>
    </lineage>
</organism>
<dbReference type="CDD" id="cd07067">
    <property type="entry name" value="HP_PGM_like"/>
    <property type="match status" value="1"/>
</dbReference>
<dbReference type="InterPro" id="IPR050275">
    <property type="entry name" value="PGM_Phosphatase"/>
</dbReference>
<dbReference type="Gene3D" id="3.40.50.1240">
    <property type="entry name" value="Phosphoglycerate mutase-like"/>
    <property type="match status" value="1"/>
</dbReference>
<dbReference type="EMBL" id="JAFREM010000001">
    <property type="protein sequence ID" value="MBO1304540.1"/>
    <property type="molecule type" value="Genomic_DNA"/>
</dbReference>
<keyword evidence="2" id="KW-1185">Reference proteome</keyword>
<proteinExistence type="predicted"/>
<dbReference type="PANTHER" id="PTHR48100:SF1">
    <property type="entry name" value="HISTIDINE PHOSPHATASE FAMILY PROTEIN-RELATED"/>
    <property type="match status" value="1"/>
</dbReference>
<name>A0ABS3L4I5_9ENTE</name>
<protein>
    <submittedName>
        <fullName evidence="1">Histidine phosphatase family protein</fullName>
    </submittedName>
</protein>
<gene>
    <name evidence="1" type="ORF">JZO70_00085</name>
</gene>
<dbReference type="RefSeq" id="WP_207671487.1">
    <property type="nucleotide sequence ID" value="NZ_JAFREM010000001.1"/>
</dbReference>
<dbReference type="SMART" id="SM00855">
    <property type="entry name" value="PGAM"/>
    <property type="match status" value="1"/>
</dbReference>
<dbReference type="InterPro" id="IPR013078">
    <property type="entry name" value="His_Pase_superF_clade-1"/>
</dbReference>
<dbReference type="Proteomes" id="UP000664601">
    <property type="component" value="Unassembled WGS sequence"/>
</dbReference>
<dbReference type="Pfam" id="PF00300">
    <property type="entry name" value="His_Phos_1"/>
    <property type="match status" value="1"/>
</dbReference>
<dbReference type="InterPro" id="IPR029033">
    <property type="entry name" value="His_PPase_superfam"/>
</dbReference>
<sequence>MTTFYFVRHGETEINRQRRFNGATVDSPLTKEGAEATERLAEQLKDVPFDLVVSSTQQRAQTTAEILLAHHNLLDPSVLTTDSRLIELNLGEWEGVEIDSVSDHPQIDNYMNRPDLFDAESIGAETYDSLLERTNEVLQDLRKQYPDGTVLIVSHGIVLRTLLKTLQGIPLGKTREGAPFANASVTIAHTDGDDLVFDTWGETF</sequence>
<dbReference type="PANTHER" id="PTHR48100">
    <property type="entry name" value="BROAD-SPECIFICITY PHOSPHATASE YOR283W-RELATED"/>
    <property type="match status" value="1"/>
</dbReference>
<evidence type="ECO:0000313" key="2">
    <source>
        <dbReference type="Proteomes" id="UP000664601"/>
    </source>
</evidence>
<evidence type="ECO:0000313" key="1">
    <source>
        <dbReference type="EMBL" id="MBO1304540.1"/>
    </source>
</evidence>
<accession>A0ABS3L4I5</accession>
<dbReference type="SUPFAM" id="SSF53254">
    <property type="entry name" value="Phosphoglycerate mutase-like"/>
    <property type="match status" value="1"/>
</dbReference>
<comment type="caution">
    <text evidence="1">The sequence shown here is derived from an EMBL/GenBank/DDBJ whole genome shotgun (WGS) entry which is preliminary data.</text>
</comment>